<keyword evidence="2" id="KW-1185">Reference proteome</keyword>
<organism evidence="1 2">
    <name type="scientific">Ensete ventricosum</name>
    <name type="common">Abyssinian banana</name>
    <name type="synonym">Musa ensete</name>
    <dbReference type="NCBI Taxonomy" id="4639"/>
    <lineage>
        <taxon>Eukaryota</taxon>
        <taxon>Viridiplantae</taxon>
        <taxon>Streptophyta</taxon>
        <taxon>Embryophyta</taxon>
        <taxon>Tracheophyta</taxon>
        <taxon>Spermatophyta</taxon>
        <taxon>Magnoliopsida</taxon>
        <taxon>Liliopsida</taxon>
        <taxon>Zingiberales</taxon>
        <taxon>Musaceae</taxon>
        <taxon>Ensete</taxon>
    </lineage>
</organism>
<sequence>MKVIESAQDLHDSLLDAGDKLVIVDLDVEAAGSFLHPKICQFAVMNRGFTGERMAACAASAAPMQLSRNLKMHWPSTARIGAALGLEESELLALAANQDLYFNYTRKPVLVPSLDDDSEDKALITAGG</sequence>
<dbReference type="AlphaFoldDB" id="A0AAV8RSA7"/>
<name>A0AAV8RSA7_ENSVE</name>
<evidence type="ECO:0000313" key="2">
    <source>
        <dbReference type="Proteomes" id="UP001222027"/>
    </source>
</evidence>
<gene>
    <name evidence="1" type="ORF">OPV22_006717</name>
</gene>
<comment type="caution">
    <text evidence="1">The sequence shown here is derived from an EMBL/GenBank/DDBJ whole genome shotgun (WGS) entry which is preliminary data.</text>
</comment>
<dbReference type="Proteomes" id="UP001222027">
    <property type="component" value="Unassembled WGS sequence"/>
</dbReference>
<accession>A0AAV8RSA7</accession>
<reference evidence="1 2" key="1">
    <citation type="submission" date="2022-12" db="EMBL/GenBank/DDBJ databases">
        <title>Chromosome-scale assembly of the Ensete ventricosum genome.</title>
        <authorList>
            <person name="Dussert Y."/>
            <person name="Stocks J."/>
            <person name="Wendawek A."/>
            <person name="Woldeyes F."/>
            <person name="Nichols R.A."/>
            <person name="Borrell J.S."/>
        </authorList>
    </citation>
    <scope>NUCLEOTIDE SEQUENCE [LARGE SCALE GENOMIC DNA]</scope>
    <source>
        <strain evidence="2">cv. Maze</strain>
        <tissue evidence="1">Seeds</tissue>
    </source>
</reference>
<proteinExistence type="predicted"/>
<protein>
    <submittedName>
        <fullName evidence="1">Uncharacterized protein</fullName>
    </submittedName>
</protein>
<dbReference type="EMBL" id="JAQQAF010000002">
    <property type="protein sequence ID" value="KAJ8505831.1"/>
    <property type="molecule type" value="Genomic_DNA"/>
</dbReference>
<evidence type="ECO:0000313" key="1">
    <source>
        <dbReference type="EMBL" id="KAJ8505831.1"/>
    </source>
</evidence>